<gene>
    <name evidence="2" type="ORF">NQ317_011214</name>
</gene>
<proteinExistence type="predicted"/>
<evidence type="ECO:0000256" key="1">
    <source>
        <dbReference type="SAM" id="MobiDB-lite"/>
    </source>
</evidence>
<dbReference type="EMBL" id="JAPWTJ010000576">
    <property type="protein sequence ID" value="KAJ8977203.1"/>
    <property type="molecule type" value="Genomic_DNA"/>
</dbReference>
<feature type="compositionally biased region" description="Polar residues" evidence="1">
    <location>
        <begin position="23"/>
        <end position="32"/>
    </location>
</feature>
<name>A0ABQ9JGR1_9CUCU</name>
<feature type="compositionally biased region" description="Low complexity" evidence="1">
    <location>
        <begin position="1"/>
        <end position="16"/>
    </location>
</feature>
<sequence length="61" mass="7232">MRLKHSQQQSESGNESLSEEENPQSSKYASRQVFSASEEAELEQYFFNILKNEFWLNIRQC</sequence>
<accession>A0ABQ9JGR1</accession>
<comment type="caution">
    <text evidence="2">The sequence shown here is derived from an EMBL/GenBank/DDBJ whole genome shotgun (WGS) entry which is preliminary data.</text>
</comment>
<protein>
    <submittedName>
        <fullName evidence="2">Uncharacterized protein</fullName>
    </submittedName>
</protein>
<keyword evidence="3" id="KW-1185">Reference proteome</keyword>
<reference evidence="2" key="1">
    <citation type="journal article" date="2023" name="Insect Mol. Biol.">
        <title>Genome sequencing provides insights into the evolution of gene families encoding plant cell wall-degrading enzymes in longhorned beetles.</title>
        <authorList>
            <person name="Shin N.R."/>
            <person name="Okamura Y."/>
            <person name="Kirsch R."/>
            <person name="Pauchet Y."/>
        </authorList>
    </citation>
    <scope>NUCLEOTIDE SEQUENCE</scope>
    <source>
        <strain evidence="2">MMC_N1</strain>
    </source>
</reference>
<evidence type="ECO:0000313" key="2">
    <source>
        <dbReference type="EMBL" id="KAJ8977203.1"/>
    </source>
</evidence>
<organism evidence="2 3">
    <name type="scientific">Molorchus minor</name>
    <dbReference type="NCBI Taxonomy" id="1323400"/>
    <lineage>
        <taxon>Eukaryota</taxon>
        <taxon>Metazoa</taxon>
        <taxon>Ecdysozoa</taxon>
        <taxon>Arthropoda</taxon>
        <taxon>Hexapoda</taxon>
        <taxon>Insecta</taxon>
        <taxon>Pterygota</taxon>
        <taxon>Neoptera</taxon>
        <taxon>Endopterygota</taxon>
        <taxon>Coleoptera</taxon>
        <taxon>Polyphaga</taxon>
        <taxon>Cucujiformia</taxon>
        <taxon>Chrysomeloidea</taxon>
        <taxon>Cerambycidae</taxon>
        <taxon>Lamiinae</taxon>
        <taxon>Monochamini</taxon>
        <taxon>Molorchus</taxon>
    </lineage>
</organism>
<dbReference type="Proteomes" id="UP001162164">
    <property type="component" value="Unassembled WGS sequence"/>
</dbReference>
<evidence type="ECO:0000313" key="3">
    <source>
        <dbReference type="Proteomes" id="UP001162164"/>
    </source>
</evidence>
<feature type="region of interest" description="Disordered" evidence="1">
    <location>
        <begin position="1"/>
        <end position="32"/>
    </location>
</feature>